<evidence type="ECO:0000313" key="2">
    <source>
        <dbReference type="EMBL" id="SEG84850.1"/>
    </source>
</evidence>
<accession>A0A1H6DHZ4</accession>
<keyword evidence="3" id="KW-1185">Reference proteome</keyword>
<protein>
    <submittedName>
        <fullName evidence="2">Uncharacterized protein</fullName>
    </submittedName>
</protein>
<organism evidence="2 3">
    <name type="scientific">Nonomuraea solani</name>
    <dbReference type="NCBI Taxonomy" id="1144553"/>
    <lineage>
        <taxon>Bacteria</taxon>
        <taxon>Bacillati</taxon>
        <taxon>Actinomycetota</taxon>
        <taxon>Actinomycetes</taxon>
        <taxon>Streptosporangiales</taxon>
        <taxon>Streptosporangiaceae</taxon>
        <taxon>Nonomuraea</taxon>
    </lineage>
</organism>
<evidence type="ECO:0000256" key="1">
    <source>
        <dbReference type="SAM" id="Phobius"/>
    </source>
</evidence>
<keyword evidence="1" id="KW-0472">Membrane</keyword>
<gene>
    <name evidence="2" type="ORF">SAMN05444920_105424</name>
</gene>
<proteinExistence type="predicted"/>
<keyword evidence="1" id="KW-0812">Transmembrane</keyword>
<dbReference type="AlphaFoldDB" id="A0A1H6DHZ4"/>
<reference evidence="2 3" key="1">
    <citation type="submission" date="2016-10" db="EMBL/GenBank/DDBJ databases">
        <authorList>
            <person name="de Groot N.N."/>
        </authorList>
    </citation>
    <scope>NUCLEOTIDE SEQUENCE [LARGE SCALE GENOMIC DNA]</scope>
    <source>
        <strain evidence="2 3">CGMCC 4.7037</strain>
    </source>
</reference>
<evidence type="ECO:0000313" key="3">
    <source>
        <dbReference type="Proteomes" id="UP000236732"/>
    </source>
</evidence>
<dbReference type="EMBL" id="FNVT01000005">
    <property type="protein sequence ID" value="SEG84850.1"/>
    <property type="molecule type" value="Genomic_DNA"/>
</dbReference>
<sequence>MRTTLTIFGWLLLVQGVGGLVNTLLGFWRWAHDLLVVNLLPFLEGYEVFAAIVIGVLGLALLAIADSMGKQANKQGGEQ</sequence>
<keyword evidence="1" id="KW-1133">Transmembrane helix</keyword>
<feature type="transmembrane region" description="Helical" evidence="1">
    <location>
        <begin position="43"/>
        <end position="65"/>
    </location>
</feature>
<name>A0A1H6DHZ4_9ACTN</name>
<dbReference type="RefSeq" id="WP_103957723.1">
    <property type="nucleotide sequence ID" value="NZ_FNVT01000005.1"/>
</dbReference>
<dbReference type="Proteomes" id="UP000236732">
    <property type="component" value="Unassembled WGS sequence"/>
</dbReference>